<evidence type="ECO:0000313" key="2">
    <source>
        <dbReference type="Proteomes" id="UP000033769"/>
    </source>
</evidence>
<dbReference type="PATRIC" id="fig|1359184.3.peg.274"/>
<dbReference type="AlphaFoldDB" id="A0A0F3MBI5"/>
<dbReference type="EMBL" id="LANO01000012">
    <property type="protein sequence ID" value="KJV53123.1"/>
    <property type="molecule type" value="Genomic_DNA"/>
</dbReference>
<comment type="caution">
    <text evidence="1">The sequence shown here is derived from an EMBL/GenBank/DDBJ whole genome shotgun (WGS) entry which is preliminary data.</text>
</comment>
<protein>
    <submittedName>
        <fullName evidence="1">Uncharacterized protein</fullName>
    </submittedName>
</protein>
<proteinExistence type="predicted"/>
<accession>A0A0F3MBI5</accession>
<name>A0A0F3MBI5_ORITS</name>
<organism evidence="1 2">
    <name type="scientific">Orientia tsutsugamushi str. Gilliam</name>
    <dbReference type="NCBI Taxonomy" id="1359184"/>
    <lineage>
        <taxon>Bacteria</taxon>
        <taxon>Pseudomonadati</taxon>
        <taxon>Pseudomonadota</taxon>
        <taxon>Alphaproteobacteria</taxon>
        <taxon>Rickettsiales</taxon>
        <taxon>Rickettsiaceae</taxon>
        <taxon>Rickettsieae</taxon>
        <taxon>Orientia</taxon>
    </lineage>
</organism>
<gene>
    <name evidence="1" type="ORF">OTSGILL_1022</name>
</gene>
<sequence length="139" mass="15557">MNSNLNYKALVDTECDFCDTLNLAILVNNQSDLNSDFLQIIDGNAIINLKLESKLNYSAISIDNDLTNLGFNVYHSLVTKNAGEKAKLRMLTKFINSNLYQLSGQLSGSNNLNIQGTVNYDQKNAKFNFPVLNMQIMIL</sequence>
<dbReference type="Proteomes" id="UP000033769">
    <property type="component" value="Unassembled WGS sequence"/>
</dbReference>
<reference evidence="1 2" key="1">
    <citation type="submission" date="2015-02" db="EMBL/GenBank/DDBJ databases">
        <title>Genome Sequencing of Rickettsiales.</title>
        <authorList>
            <person name="Daugherty S.C."/>
            <person name="Su Q."/>
            <person name="Abolude K."/>
            <person name="Beier-Sexton M."/>
            <person name="Carlyon J.A."/>
            <person name="Carter R."/>
            <person name="Day N.P."/>
            <person name="Dumler S.J."/>
            <person name="Dyachenko V."/>
            <person name="Godinez A."/>
            <person name="Kurtti T.J."/>
            <person name="Lichay M."/>
            <person name="Mullins K.E."/>
            <person name="Ott S."/>
            <person name="Pappas-Brown V."/>
            <person name="Paris D.H."/>
            <person name="Patel P."/>
            <person name="Richards A.L."/>
            <person name="Sadzewicz L."/>
            <person name="Sears K."/>
            <person name="Seidman D."/>
            <person name="Sengamalay N."/>
            <person name="Stenos J."/>
            <person name="Tallon L.J."/>
            <person name="Vincent G."/>
            <person name="Fraser C.M."/>
            <person name="Munderloh U."/>
            <person name="Dunning-Hotopp J.C."/>
        </authorList>
    </citation>
    <scope>NUCLEOTIDE SEQUENCE [LARGE SCALE GENOMIC DNA]</scope>
    <source>
        <strain evidence="1 2">Gilliam</strain>
    </source>
</reference>
<evidence type="ECO:0000313" key="1">
    <source>
        <dbReference type="EMBL" id="KJV53123.1"/>
    </source>
</evidence>